<feature type="domain" description="T6SS Transcription factor RovC-like DNA binding" evidence="2">
    <location>
        <begin position="59"/>
        <end position="161"/>
    </location>
</feature>
<evidence type="ECO:0000313" key="3">
    <source>
        <dbReference type="EMBL" id="MFC5422891.1"/>
    </source>
</evidence>
<gene>
    <name evidence="3" type="ORF">ACFPOB_25360</name>
</gene>
<dbReference type="RefSeq" id="WP_377801126.1">
    <property type="nucleotide sequence ID" value="NZ_JBHSLW010000052.1"/>
</dbReference>
<organism evidence="3 4">
    <name type="scientific">Bosea eneae</name>
    <dbReference type="NCBI Taxonomy" id="151454"/>
    <lineage>
        <taxon>Bacteria</taxon>
        <taxon>Pseudomonadati</taxon>
        <taxon>Pseudomonadota</taxon>
        <taxon>Alphaproteobacteria</taxon>
        <taxon>Hyphomicrobiales</taxon>
        <taxon>Boseaceae</taxon>
        <taxon>Bosea</taxon>
    </lineage>
</organism>
<dbReference type="InterPro" id="IPR018754">
    <property type="entry name" value="RovC-like_DNA-bd"/>
</dbReference>
<dbReference type="Proteomes" id="UP001596053">
    <property type="component" value="Unassembled WGS sequence"/>
</dbReference>
<reference evidence="4" key="1">
    <citation type="journal article" date="2019" name="Int. J. Syst. Evol. Microbiol.">
        <title>The Global Catalogue of Microorganisms (GCM) 10K type strain sequencing project: providing services to taxonomists for standard genome sequencing and annotation.</title>
        <authorList>
            <consortium name="The Broad Institute Genomics Platform"/>
            <consortium name="The Broad Institute Genome Sequencing Center for Infectious Disease"/>
            <person name="Wu L."/>
            <person name="Ma J."/>
        </authorList>
    </citation>
    <scope>NUCLEOTIDE SEQUENCE [LARGE SCALE GENOMIC DNA]</scope>
    <source>
        <strain evidence="4">NCAIM B.01391</strain>
    </source>
</reference>
<protein>
    <submittedName>
        <fullName evidence="3">DUF2285 domain-containing protein</fullName>
    </submittedName>
</protein>
<evidence type="ECO:0000256" key="1">
    <source>
        <dbReference type="SAM" id="MobiDB-lite"/>
    </source>
</evidence>
<sequence length="168" mass="17573">MRTPAGLTNDAGPPLGWPSPQADHAASDGRHLLLRGASGPDVQMTVLDGSGPNLPLAALIPFDADLPARVAALLDAWHALSGRPRGQNPLTAQRRRRLILGLRALDGRAAGASYRALAAGLFGVDRVPSGAAWKSHDLRSRTLRLVADATALMRGGYRALAGLPPQFA</sequence>
<proteinExistence type="predicted"/>
<evidence type="ECO:0000259" key="2">
    <source>
        <dbReference type="Pfam" id="PF10074"/>
    </source>
</evidence>
<evidence type="ECO:0000313" key="4">
    <source>
        <dbReference type="Proteomes" id="UP001596053"/>
    </source>
</evidence>
<accession>A0ABW0IZ73</accession>
<name>A0ABW0IZ73_9HYPH</name>
<dbReference type="EMBL" id="JBHSLW010000052">
    <property type="protein sequence ID" value="MFC5422891.1"/>
    <property type="molecule type" value="Genomic_DNA"/>
</dbReference>
<dbReference type="Pfam" id="PF10074">
    <property type="entry name" value="RovC_DNA-bd"/>
    <property type="match status" value="1"/>
</dbReference>
<comment type="caution">
    <text evidence="3">The sequence shown here is derived from an EMBL/GenBank/DDBJ whole genome shotgun (WGS) entry which is preliminary data.</text>
</comment>
<feature type="region of interest" description="Disordered" evidence="1">
    <location>
        <begin position="1"/>
        <end position="27"/>
    </location>
</feature>
<keyword evidence="4" id="KW-1185">Reference proteome</keyword>